<dbReference type="GO" id="GO:0006974">
    <property type="term" value="P:DNA damage response"/>
    <property type="evidence" value="ECO:0007669"/>
    <property type="project" value="TreeGrafter"/>
</dbReference>
<dbReference type="GO" id="GO:0006260">
    <property type="term" value="P:DNA replication"/>
    <property type="evidence" value="ECO:0007669"/>
    <property type="project" value="TreeGrafter"/>
</dbReference>
<dbReference type="SUPFAM" id="SSF57667">
    <property type="entry name" value="beta-beta-alpha zinc fingers"/>
    <property type="match status" value="1"/>
</dbReference>
<evidence type="ECO:0000256" key="1">
    <source>
        <dbReference type="SAM" id="MobiDB-lite"/>
    </source>
</evidence>
<dbReference type="InterPro" id="IPR038254">
    <property type="entry name" value="KIN17_WH-like_sf"/>
</dbReference>
<dbReference type="InterPro" id="IPR036236">
    <property type="entry name" value="Znf_C2H2_sf"/>
</dbReference>
<dbReference type="GO" id="GO:0005634">
    <property type="term" value="C:nucleus"/>
    <property type="evidence" value="ECO:0007669"/>
    <property type="project" value="TreeGrafter"/>
</dbReference>
<dbReference type="PANTHER" id="PTHR12805:SF0">
    <property type="entry name" value="DNA_RNA-BINDING PROTEIN KIN17"/>
    <property type="match status" value="1"/>
</dbReference>
<dbReference type="GO" id="GO:0003690">
    <property type="term" value="F:double-stranded DNA binding"/>
    <property type="evidence" value="ECO:0007669"/>
    <property type="project" value="TreeGrafter"/>
</dbReference>
<dbReference type="EMBL" id="CABFWN010000001">
    <property type="protein sequence ID" value="VUG17030.1"/>
    <property type="molecule type" value="Genomic_DNA"/>
</dbReference>
<protein>
    <submittedName>
        <fullName evidence="3">DEBR0S1_31604g1_1</fullName>
    </submittedName>
</protein>
<dbReference type="Pfam" id="PF25095">
    <property type="entry name" value="C2H2-zf_KIN17"/>
    <property type="match status" value="1"/>
</dbReference>
<organism evidence="3 4">
    <name type="scientific">Dekkera bruxellensis</name>
    <name type="common">Brettanomyces custersii</name>
    <dbReference type="NCBI Taxonomy" id="5007"/>
    <lineage>
        <taxon>Eukaryota</taxon>
        <taxon>Fungi</taxon>
        <taxon>Dikarya</taxon>
        <taxon>Ascomycota</taxon>
        <taxon>Saccharomycotina</taxon>
        <taxon>Pichiomycetes</taxon>
        <taxon>Pichiales</taxon>
        <taxon>Pichiaceae</taxon>
        <taxon>Brettanomyces</taxon>
    </lineage>
</organism>
<dbReference type="SMART" id="SM01253">
    <property type="entry name" value="Kin17_mid"/>
    <property type="match status" value="1"/>
</dbReference>
<dbReference type="InterPro" id="IPR056767">
    <property type="entry name" value="C2H2-Znf_KIN17"/>
</dbReference>
<dbReference type="InterPro" id="IPR037321">
    <property type="entry name" value="KIN17-like"/>
</dbReference>
<proteinExistence type="predicted"/>
<gene>
    <name evidence="3" type="ORF">DEBR0S1_31604G</name>
</gene>
<dbReference type="Gene3D" id="3.30.160.60">
    <property type="entry name" value="Classic Zinc Finger"/>
    <property type="match status" value="1"/>
</dbReference>
<name>A0A7D9CXJ6_DEKBR</name>
<reference evidence="3 4" key="1">
    <citation type="submission" date="2019-07" db="EMBL/GenBank/DDBJ databases">
        <authorList>
            <person name="Friedrich A."/>
            <person name="Schacherer J."/>
        </authorList>
    </citation>
    <scope>NUCLEOTIDE SEQUENCE [LARGE SCALE GENOMIC DNA]</scope>
</reference>
<evidence type="ECO:0000259" key="2">
    <source>
        <dbReference type="SMART" id="SM01253"/>
    </source>
</evidence>
<feature type="compositionally biased region" description="Basic and acidic residues" evidence="1">
    <location>
        <begin position="202"/>
        <end position="224"/>
    </location>
</feature>
<dbReference type="Pfam" id="PF10357">
    <property type="entry name" value="WH_KIN17"/>
    <property type="match status" value="1"/>
</dbReference>
<dbReference type="InterPro" id="IPR019447">
    <property type="entry name" value="DNA/RNA-bd_Kin17_WH-like_dom"/>
</dbReference>
<feature type="domain" description="DNA/RNA-binding protein Kin17 WH-like" evidence="2">
    <location>
        <begin position="56"/>
        <end position="190"/>
    </location>
</feature>
<dbReference type="Gene3D" id="1.10.10.2030">
    <property type="entry name" value="DNA/RNA-binding protein Kin17, conserved domain"/>
    <property type="match status" value="1"/>
</dbReference>
<sequence length="260" mass="30321">MPRISYGEQKYQEKSRHRRGLQKTKYYCQICQRQCIGENGFKCHIQSDSHIKKLKASLEKVHGNSTKLVEGYSNQFLQDFLALLRKTHGEKQISANKFYQEYILNKDHLHLNSTKWNSLTSLINFLAEKGCCKVEEEAANENDEEAEKRYTIAYRDMNGRKPVEVRAKNRKLGKTNASKSTNRLLEEQIRRGQEAIKRQEEMKAEEEKHIGHIERPKKESETRGKIRIKLSASKKTTKMKGISKTSLKVSSKNIFKRTRS</sequence>
<accession>A0A7D9CXJ6</accession>
<dbReference type="PANTHER" id="PTHR12805">
    <property type="entry name" value="KIN17 KIN, ANTIGENIC DETERMINANT OF RECA PROTEIN HOMOLOG"/>
    <property type="match status" value="1"/>
</dbReference>
<feature type="region of interest" description="Disordered" evidence="1">
    <location>
        <begin position="202"/>
        <end position="225"/>
    </location>
</feature>
<dbReference type="AlphaFoldDB" id="A0A7D9CXJ6"/>
<keyword evidence="4" id="KW-1185">Reference proteome</keyword>
<evidence type="ECO:0000313" key="3">
    <source>
        <dbReference type="EMBL" id="VUG17030.1"/>
    </source>
</evidence>
<dbReference type="Proteomes" id="UP000478008">
    <property type="component" value="Unassembled WGS sequence"/>
</dbReference>
<evidence type="ECO:0000313" key="4">
    <source>
        <dbReference type="Proteomes" id="UP000478008"/>
    </source>
</evidence>